<dbReference type="SUPFAM" id="SSF55874">
    <property type="entry name" value="ATPase domain of HSP90 chaperone/DNA topoisomerase II/histidine kinase"/>
    <property type="match status" value="1"/>
</dbReference>
<dbReference type="AlphaFoldDB" id="A0A0E3SBQ3"/>
<organism evidence="4 5">
    <name type="scientific">Methanosarcina horonobensis HB-1 = JCM 15518</name>
    <dbReference type="NCBI Taxonomy" id="1434110"/>
    <lineage>
        <taxon>Archaea</taxon>
        <taxon>Methanobacteriati</taxon>
        <taxon>Methanobacteriota</taxon>
        <taxon>Stenosarchaea group</taxon>
        <taxon>Methanomicrobia</taxon>
        <taxon>Methanosarcinales</taxon>
        <taxon>Methanosarcinaceae</taxon>
        <taxon>Methanosarcina</taxon>
    </lineage>
</organism>
<dbReference type="SMART" id="SM00086">
    <property type="entry name" value="PAC"/>
    <property type="match status" value="6"/>
</dbReference>
<accession>A0A0E3SBQ3</accession>
<dbReference type="PATRIC" id="fig|1434110.4.peg.3614"/>
<dbReference type="InterPro" id="IPR036890">
    <property type="entry name" value="HATPase_C_sf"/>
</dbReference>
<dbReference type="Pfam" id="PF08448">
    <property type="entry name" value="PAS_4"/>
    <property type="match status" value="1"/>
</dbReference>
<dbReference type="RefSeq" id="WP_082089373.1">
    <property type="nucleotide sequence ID" value="NZ_CP009516.1"/>
</dbReference>
<feature type="domain" description="PAS" evidence="2">
    <location>
        <begin position="645"/>
        <end position="718"/>
    </location>
</feature>
<dbReference type="Pfam" id="PF07568">
    <property type="entry name" value="HisKA_2"/>
    <property type="match status" value="1"/>
</dbReference>
<dbReference type="GO" id="GO:0016301">
    <property type="term" value="F:kinase activity"/>
    <property type="evidence" value="ECO:0007669"/>
    <property type="project" value="UniProtKB-KW"/>
</dbReference>
<evidence type="ECO:0000259" key="2">
    <source>
        <dbReference type="PROSITE" id="PS50112"/>
    </source>
</evidence>
<dbReference type="PROSITE" id="PS50109">
    <property type="entry name" value="HIS_KIN"/>
    <property type="match status" value="1"/>
</dbReference>
<name>A0A0E3SBQ3_9EURY</name>
<proteinExistence type="predicted"/>
<dbReference type="GeneID" id="24832114"/>
<evidence type="ECO:0000259" key="1">
    <source>
        <dbReference type="PROSITE" id="PS50109"/>
    </source>
</evidence>
<feature type="domain" description="PAC" evidence="3">
    <location>
        <begin position="721"/>
        <end position="773"/>
    </location>
</feature>
<dbReference type="InterPro" id="IPR011495">
    <property type="entry name" value="Sig_transdc_His_kin_sub2_dim/P"/>
</dbReference>
<dbReference type="PROSITE" id="PS50113">
    <property type="entry name" value="PAC"/>
    <property type="match status" value="6"/>
</dbReference>
<dbReference type="NCBIfam" id="TIGR00229">
    <property type="entry name" value="sensory_box"/>
    <property type="match status" value="6"/>
</dbReference>
<dbReference type="InterPro" id="IPR035965">
    <property type="entry name" value="PAS-like_dom_sf"/>
</dbReference>
<feature type="domain" description="PAS" evidence="2">
    <location>
        <begin position="258"/>
        <end position="331"/>
    </location>
</feature>
<feature type="domain" description="PAS" evidence="2">
    <location>
        <begin position="387"/>
        <end position="460"/>
    </location>
</feature>
<dbReference type="CDD" id="cd00130">
    <property type="entry name" value="PAS"/>
    <property type="match status" value="6"/>
</dbReference>
<dbReference type="EMBL" id="CP009516">
    <property type="protein sequence ID" value="AKB79279.1"/>
    <property type="molecule type" value="Genomic_DNA"/>
</dbReference>
<dbReference type="InterPro" id="IPR013656">
    <property type="entry name" value="PAS_4"/>
</dbReference>
<dbReference type="Proteomes" id="UP000033101">
    <property type="component" value="Chromosome"/>
</dbReference>
<dbReference type="PROSITE" id="PS50112">
    <property type="entry name" value="PAS"/>
    <property type="match status" value="5"/>
</dbReference>
<dbReference type="InterPro" id="IPR003594">
    <property type="entry name" value="HATPase_dom"/>
</dbReference>
<feature type="domain" description="Histidine kinase" evidence="1">
    <location>
        <begin position="910"/>
        <end position="1127"/>
    </location>
</feature>
<dbReference type="SMART" id="SM00091">
    <property type="entry name" value="PAS"/>
    <property type="match status" value="6"/>
</dbReference>
<dbReference type="InterPro" id="IPR001610">
    <property type="entry name" value="PAC"/>
</dbReference>
<keyword evidence="4" id="KW-0418">Kinase</keyword>
<feature type="domain" description="PAC" evidence="3">
    <location>
        <begin position="205"/>
        <end position="257"/>
    </location>
</feature>
<feature type="domain" description="PAC" evidence="3">
    <location>
        <begin position="592"/>
        <end position="644"/>
    </location>
</feature>
<feature type="domain" description="PAC" evidence="3">
    <location>
        <begin position="850"/>
        <end position="902"/>
    </location>
</feature>
<dbReference type="OrthoDB" id="8127at2157"/>
<feature type="domain" description="PAC" evidence="3">
    <location>
        <begin position="334"/>
        <end position="386"/>
    </location>
</feature>
<keyword evidence="4" id="KW-0808">Transferase</keyword>
<dbReference type="InterPro" id="IPR005467">
    <property type="entry name" value="His_kinase_dom"/>
</dbReference>
<dbReference type="Gene3D" id="3.30.450.20">
    <property type="entry name" value="PAS domain"/>
    <property type="match status" value="6"/>
</dbReference>
<dbReference type="Pfam" id="PF08447">
    <property type="entry name" value="PAS_3"/>
    <property type="match status" value="5"/>
</dbReference>
<feature type="domain" description="PAS" evidence="2">
    <location>
        <begin position="128"/>
        <end position="201"/>
    </location>
</feature>
<dbReference type="HOGENOM" id="CLU_000445_114_57_2"/>
<dbReference type="SUPFAM" id="SSF55785">
    <property type="entry name" value="PYP-like sensor domain (PAS domain)"/>
    <property type="match status" value="6"/>
</dbReference>
<dbReference type="FunFam" id="3.30.450.20:FF:000099">
    <property type="entry name" value="Sensory box sensor histidine kinase"/>
    <property type="match status" value="1"/>
</dbReference>
<reference evidence="4 5" key="1">
    <citation type="submission" date="2014-07" db="EMBL/GenBank/DDBJ databases">
        <title>Methanogenic archaea and the global carbon cycle.</title>
        <authorList>
            <person name="Henriksen J.R."/>
            <person name="Luke J."/>
            <person name="Reinhart S."/>
            <person name="Benedict M.N."/>
            <person name="Youngblut N.D."/>
            <person name="Metcalf M.E."/>
            <person name="Whitaker R.J."/>
            <person name="Metcalf W.W."/>
        </authorList>
    </citation>
    <scope>NUCLEOTIDE SEQUENCE [LARGE SCALE GENOMIC DNA]</scope>
    <source>
        <strain evidence="4 5">HB-1</strain>
    </source>
</reference>
<protein>
    <submittedName>
        <fullName evidence="4">Sensory transduction histidine kinase</fullName>
    </submittedName>
</protein>
<dbReference type="InterPro" id="IPR013655">
    <property type="entry name" value="PAS_fold_3"/>
</dbReference>
<evidence type="ECO:0000259" key="3">
    <source>
        <dbReference type="PROSITE" id="PS50113"/>
    </source>
</evidence>
<dbReference type="STRING" id="1434110.MSHOH_2796"/>
<sequence length="1141" mass="133441">MNGKVLYANRAARFLLEHWGIKEGEELPQSLRNDIKRIISQKDPEHLEINIEKVTYSLMFYADPEDDCVDIYGFDISCRVRAEEELRFQNERLEKLAELKTLEYIEVNEKLTEEVTGRENIEKTLRNNLQFLETLLDSIPSPVFQRDLNEIYVNCNESFARQIMGLPKEMVIGDSFMEFQKRVPKELAEIYYKHDRELLENGGSHYYETTVICADDVVRDFLFHKATYEDGSGKVAGIVGVMLDITQRKEAEKFLRKTEEKYRLAAEQTGQLVYDCEPKSGQIYWAGAIQELTGYSPEEFRQVDLDNWIEGVHPEDREKAWKTHEKCMENGGKYLEEYRFRKKNGIYFYAKDRGVYLQDDLNRVYRIVGVIKDTTERKLAREVLERSEERFRIIAEQTGQLVYDYDMENNRISWTGAIEELTGYSFEEFQGFTPKVWAQHVHPDDLEKIVKAHTRCIKDGEKYLEEYRFRRKDGSYICVEDGGIFLKTESGNICRVLGAVKDITERKLAHDELEKSESRYRLIAEKTKMLLYYDNYRDDRIDWAGAIPQITGYSREEFQKFRTDGWMSLIHPEDLPRVRDAHEYCLQHGGDFHQNYRFRRKDGSYFYVEDEGIYLKNEKGCAYIAAGVIKDVTEKKHTQEKLQESEERFRIAAEQTGQIVFEHDHGDKNIKWAGAIQDVTGYTIEEFSKFDNAALADHIHPEDRERALNELRMCQEKENKFRTEYRFRKKDGSYIYLEDSGVYLREKNGSIRKAFGVMKNITGIKLASEKLKESEARYRSFMTNFRGIAFQMGLDFTPLLIDGNIEETTGYKREDFITGKIGWYQNVLSVDREKLFENRERLVNDPSLFIEHEYRIRHKDGELRWIREILQNVSDPAGKKRILQGMVYDISKQKEAEESLAKVEEIRKKEIHHRIKNNLQVISSLLELQAERFNDKEVLEAFRESQNRVATMAIIHEELYRSRDNETLDFSAYLQKLTADLFHSYIVRKGDVDMQLDIEEVFLGMDTAVPLGIIINELVSNSLKHAFPSGRRGKIRIQLSRTEENSGNKNISNSTNNIGAKSSVDKNIQYTLVVSDNGLGFPENVDFRNTSSLGLQLVNILIEQLEGTIELERYSGTRFKIWFKDPYQSSENLSSIKGEIQ</sequence>
<evidence type="ECO:0000313" key="5">
    <source>
        <dbReference type="Proteomes" id="UP000033101"/>
    </source>
</evidence>
<feature type="domain" description="PAC" evidence="3">
    <location>
        <begin position="463"/>
        <end position="515"/>
    </location>
</feature>
<dbReference type="PANTHER" id="PTHR43065">
    <property type="entry name" value="SENSOR HISTIDINE KINASE"/>
    <property type="match status" value="1"/>
</dbReference>
<dbReference type="KEGG" id="mhor:MSHOH_2796"/>
<gene>
    <name evidence="4" type="ORF">MSHOH_2796</name>
</gene>
<dbReference type="InterPro" id="IPR000014">
    <property type="entry name" value="PAS"/>
</dbReference>
<feature type="domain" description="PAS" evidence="2">
    <location>
        <begin position="516"/>
        <end position="589"/>
    </location>
</feature>
<dbReference type="PANTHER" id="PTHR43065:SF23">
    <property type="entry name" value="SENSOR HISTIDINE KINASE PDTAS"/>
    <property type="match status" value="1"/>
</dbReference>
<dbReference type="Pfam" id="PF02518">
    <property type="entry name" value="HATPase_c"/>
    <property type="match status" value="1"/>
</dbReference>
<dbReference type="InterPro" id="IPR000700">
    <property type="entry name" value="PAS-assoc_C"/>
</dbReference>
<dbReference type="Gene3D" id="3.30.565.10">
    <property type="entry name" value="Histidine kinase-like ATPase, C-terminal domain"/>
    <property type="match status" value="1"/>
</dbReference>
<dbReference type="SMART" id="SM00387">
    <property type="entry name" value="HATPase_c"/>
    <property type="match status" value="1"/>
</dbReference>
<evidence type="ECO:0000313" key="4">
    <source>
        <dbReference type="EMBL" id="AKB79279.1"/>
    </source>
</evidence>
<keyword evidence="5" id="KW-1185">Reference proteome</keyword>